<dbReference type="InterPro" id="IPR016161">
    <property type="entry name" value="Ald_DH/histidinol_DH"/>
</dbReference>
<dbReference type="EMBL" id="JBIAHM010000002">
    <property type="protein sequence ID" value="MFE9597971.1"/>
    <property type="molecule type" value="Genomic_DNA"/>
</dbReference>
<dbReference type="InterPro" id="IPR016160">
    <property type="entry name" value="Ald_DH_CS_CYS"/>
</dbReference>
<dbReference type="SUPFAM" id="SSF53720">
    <property type="entry name" value="ALDH-like"/>
    <property type="match status" value="1"/>
</dbReference>
<keyword evidence="7" id="KW-1185">Reference proteome</keyword>
<comment type="caution">
    <text evidence="6">The sequence shown here is derived from an EMBL/GenBank/DDBJ whole genome shotgun (WGS) entry which is preliminary data.</text>
</comment>
<dbReference type="Gene3D" id="3.40.309.10">
    <property type="entry name" value="Aldehyde Dehydrogenase, Chain A, domain 2"/>
    <property type="match status" value="1"/>
</dbReference>
<dbReference type="InterPro" id="IPR015590">
    <property type="entry name" value="Aldehyde_DH_dom"/>
</dbReference>
<name>A0ABW6LVR1_9ACTN</name>
<gene>
    <name evidence="6" type="ORF">ACFYNQ_05245</name>
</gene>
<dbReference type="Gene3D" id="3.40.605.10">
    <property type="entry name" value="Aldehyde Dehydrogenase, Chain A, domain 1"/>
    <property type="match status" value="1"/>
</dbReference>
<reference evidence="6 7" key="1">
    <citation type="submission" date="2024-10" db="EMBL/GenBank/DDBJ databases">
        <title>The Natural Products Discovery Center: Release of the First 8490 Sequenced Strains for Exploring Actinobacteria Biosynthetic Diversity.</title>
        <authorList>
            <person name="Kalkreuter E."/>
            <person name="Kautsar S.A."/>
            <person name="Yang D."/>
            <person name="Bader C.D."/>
            <person name="Teijaro C.N."/>
            <person name="Fluegel L."/>
            <person name="Davis C.M."/>
            <person name="Simpson J.R."/>
            <person name="Lauterbach L."/>
            <person name="Steele A.D."/>
            <person name="Gui C."/>
            <person name="Meng S."/>
            <person name="Li G."/>
            <person name="Viehrig K."/>
            <person name="Ye F."/>
            <person name="Su P."/>
            <person name="Kiefer A.F."/>
            <person name="Nichols A."/>
            <person name="Cepeda A.J."/>
            <person name="Yan W."/>
            <person name="Fan B."/>
            <person name="Jiang Y."/>
            <person name="Adhikari A."/>
            <person name="Zheng C.-J."/>
            <person name="Schuster L."/>
            <person name="Cowan T.M."/>
            <person name="Smanski M.J."/>
            <person name="Chevrette M.G."/>
            <person name="De Carvalho L.P.S."/>
            <person name="Shen B."/>
        </authorList>
    </citation>
    <scope>NUCLEOTIDE SEQUENCE [LARGE SCALE GENOMIC DNA]</scope>
    <source>
        <strain evidence="6 7">NPDC006488</strain>
    </source>
</reference>
<dbReference type="PANTHER" id="PTHR11699">
    <property type="entry name" value="ALDEHYDE DEHYDROGENASE-RELATED"/>
    <property type="match status" value="1"/>
</dbReference>
<dbReference type="Proteomes" id="UP001601303">
    <property type="component" value="Unassembled WGS sequence"/>
</dbReference>
<dbReference type="InterPro" id="IPR029510">
    <property type="entry name" value="Ald_DH_CS_GLU"/>
</dbReference>
<proteinExistence type="inferred from homology"/>
<dbReference type="InterPro" id="IPR016162">
    <property type="entry name" value="Ald_DH_N"/>
</dbReference>
<evidence type="ECO:0000256" key="4">
    <source>
        <dbReference type="SAM" id="MobiDB-lite"/>
    </source>
</evidence>
<dbReference type="InterPro" id="IPR016163">
    <property type="entry name" value="Ald_DH_C"/>
</dbReference>
<dbReference type="PROSITE" id="PS00687">
    <property type="entry name" value="ALDEHYDE_DEHYDR_GLU"/>
    <property type="match status" value="1"/>
</dbReference>
<dbReference type="PROSITE" id="PS00070">
    <property type="entry name" value="ALDEHYDE_DEHYDR_CYS"/>
    <property type="match status" value="1"/>
</dbReference>
<feature type="active site" evidence="2">
    <location>
        <position position="251"/>
    </location>
</feature>
<feature type="domain" description="Aldehyde dehydrogenase" evidence="5">
    <location>
        <begin position="23"/>
        <end position="471"/>
    </location>
</feature>
<evidence type="ECO:0000313" key="6">
    <source>
        <dbReference type="EMBL" id="MFE9597971.1"/>
    </source>
</evidence>
<dbReference type="Pfam" id="PF00171">
    <property type="entry name" value="Aldedh"/>
    <property type="match status" value="1"/>
</dbReference>
<sequence length="481" mass="50693">MSTTVPQFEHWIDGHPVPPVSGRHVDSTSPHDGELVFRVADGSAEDVERAVTAAHRAQPAWGRTTTTERSRVLTSIAAGIRENIDRLVELECAEGGKLPVPARIELLIAADYFEYYGSIVRTLAGDTIDQGPRNLTYTRHEPYGVVAVITPWNGPLNQGSRGIAPALAAGNTVVLKPSEFTSTTSLELGRIAAEAGLPDGVLNIVTGLGSTVGVPLVSHHLVRRIGFTGSVTTGRAIGRIAAERVIPVGLELGGKSPILVFADADLDAAARAAAMAVLVNSGQVCSATTRLLVERSVQDELVRRIGAILDGKRPGADFGPIVTSPQFDKMLGMLATARQEGAHAAVGGHKYEDGVPERGLYVQPTVLTDVKPDMQVAREEVFGPVLVAMPFDTEDEAVTLAHATEYGLAAAVWCGDAARGIALAHRIEAGQVAVNGGVMGVETPFGGYRTSGIGREKGIAALYEYTQLKTVSVTLPDQGIN</sequence>
<evidence type="ECO:0000313" key="7">
    <source>
        <dbReference type="Proteomes" id="UP001601303"/>
    </source>
</evidence>
<dbReference type="RefSeq" id="WP_388103005.1">
    <property type="nucleotide sequence ID" value="NZ_JBIAHM010000002.1"/>
</dbReference>
<keyword evidence="1 3" id="KW-0560">Oxidoreductase</keyword>
<evidence type="ECO:0000256" key="3">
    <source>
        <dbReference type="RuleBase" id="RU003345"/>
    </source>
</evidence>
<comment type="similarity">
    <text evidence="3">Belongs to the aldehyde dehydrogenase family.</text>
</comment>
<accession>A0ABW6LVR1</accession>
<evidence type="ECO:0000259" key="5">
    <source>
        <dbReference type="Pfam" id="PF00171"/>
    </source>
</evidence>
<evidence type="ECO:0000256" key="2">
    <source>
        <dbReference type="PROSITE-ProRule" id="PRU10007"/>
    </source>
</evidence>
<evidence type="ECO:0000256" key="1">
    <source>
        <dbReference type="ARBA" id="ARBA00023002"/>
    </source>
</evidence>
<organism evidence="6 7">
    <name type="scientific">Streptomyces hokutonensis</name>
    <dbReference type="NCBI Taxonomy" id="1306990"/>
    <lineage>
        <taxon>Bacteria</taxon>
        <taxon>Bacillati</taxon>
        <taxon>Actinomycetota</taxon>
        <taxon>Actinomycetes</taxon>
        <taxon>Kitasatosporales</taxon>
        <taxon>Streptomycetaceae</taxon>
        <taxon>Streptomyces</taxon>
    </lineage>
</organism>
<feature type="region of interest" description="Disordered" evidence="4">
    <location>
        <begin position="1"/>
        <end position="31"/>
    </location>
</feature>
<protein>
    <submittedName>
        <fullName evidence="6">Aldehyde dehydrogenase family protein</fullName>
    </submittedName>
</protein>